<dbReference type="InterPro" id="IPR018484">
    <property type="entry name" value="FGGY_N"/>
</dbReference>
<feature type="compositionally biased region" description="Basic and acidic residues" evidence="6">
    <location>
        <begin position="52"/>
        <end position="68"/>
    </location>
</feature>
<feature type="coiled-coil region" evidence="5">
    <location>
        <begin position="137"/>
        <end position="172"/>
    </location>
</feature>
<name>A0AAD5DK09_9CHLO</name>
<feature type="compositionally biased region" description="Acidic residues" evidence="6">
    <location>
        <begin position="117"/>
        <end position="137"/>
    </location>
</feature>
<dbReference type="Pfam" id="PF00370">
    <property type="entry name" value="FGGY_N"/>
    <property type="match status" value="1"/>
</dbReference>
<comment type="caution">
    <text evidence="9">The sequence shown here is derived from an EMBL/GenBank/DDBJ whole genome shotgun (WGS) entry which is preliminary data.</text>
</comment>
<keyword evidence="3" id="KW-0418">Kinase</keyword>
<reference evidence="9" key="1">
    <citation type="submission" date="2020-11" db="EMBL/GenBank/DDBJ databases">
        <title>Chlorella ohadii genome sequencing and assembly.</title>
        <authorList>
            <person name="Murik O."/>
            <person name="Treves H."/>
            <person name="Kedem I."/>
            <person name="Shotland Y."/>
            <person name="Kaplan A."/>
        </authorList>
    </citation>
    <scope>NUCLEOTIDE SEQUENCE</scope>
    <source>
        <strain evidence="9">1</strain>
    </source>
</reference>
<dbReference type="PANTHER" id="PTHR43095">
    <property type="entry name" value="SUGAR KINASE"/>
    <property type="match status" value="1"/>
</dbReference>
<dbReference type="InterPro" id="IPR043129">
    <property type="entry name" value="ATPase_NBD"/>
</dbReference>
<evidence type="ECO:0000256" key="2">
    <source>
        <dbReference type="ARBA" id="ARBA00022741"/>
    </source>
</evidence>
<organism evidence="9 10">
    <name type="scientific">Chlorella ohadii</name>
    <dbReference type="NCBI Taxonomy" id="2649997"/>
    <lineage>
        <taxon>Eukaryota</taxon>
        <taxon>Viridiplantae</taxon>
        <taxon>Chlorophyta</taxon>
        <taxon>core chlorophytes</taxon>
        <taxon>Trebouxiophyceae</taxon>
        <taxon>Chlorellales</taxon>
        <taxon>Chlorellaceae</taxon>
        <taxon>Chlorella clade</taxon>
        <taxon>Chlorella</taxon>
    </lineage>
</organism>
<keyword evidence="1" id="KW-0808">Transferase</keyword>
<dbReference type="PANTHER" id="PTHR43095:SF5">
    <property type="entry name" value="XYLULOSE KINASE"/>
    <property type="match status" value="1"/>
</dbReference>
<dbReference type="InterPro" id="IPR050406">
    <property type="entry name" value="FGGY_Carb_Kinase"/>
</dbReference>
<dbReference type="Proteomes" id="UP001205105">
    <property type="component" value="Unassembled WGS sequence"/>
</dbReference>
<dbReference type="InterPro" id="IPR006000">
    <property type="entry name" value="Xylulokinase"/>
</dbReference>
<evidence type="ECO:0000259" key="7">
    <source>
        <dbReference type="Pfam" id="PF00370"/>
    </source>
</evidence>
<feature type="domain" description="Carbohydrate kinase FGGY N-terminal" evidence="7">
    <location>
        <begin position="271"/>
        <end position="524"/>
    </location>
</feature>
<evidence type="ECO:0000256" key="3">
    <source>
        <dbReference type="ARBA" id="ARBA00022777"/>
    </source>
</evidence>
<protein>
    <recommendedName>
        <fullName evidence="11">Glycerol kinase</fullName>
    </recommendedName>
</protein>
<dbReference type="EMBL" id="JADXDR010000142">
    <property type="protein sequence ID" value="KAI7837823.1"/>
    <property type="molecule type" value="Genomic_DNA"/>
</dbReference>
<dbReference type="AlphaFoldDB" id="A0AAD5DK09"/>
<dbReference type="GO" id="GO:0004856">
    <property type="term" value="F:D-xylulokinase activity"/>
    <property type="evidence" value="ECO:0007669"/>
    <property type="project" value="InterPro"/>
</dbReference>
<feature type="region of interest" description="Disordered" evidence="6">
    <location>
        <begin position="96"/>
        <end position="137"/>
    </location>
</feature>
<dbReference type="NCBIfam" id="TIGR01312">
    <property type="entry name" value="XylB"/>
    <property type="match status" value="1"/>
</dbReference>
<dbReference type="SUPFAM" id="SSF53067">
    <property type="entry name" value="Actin-like ATPase domain"/>
    <property type="match status" value="2"/>
</dbReference>
<evidence type="ECO:0000259" key="8">
    <source>
        <dbReference type="Pfam" id="PF02782"/>
    </source>
</evidence>
<dbReference type="GO" id="GO:0000398">
    <property type="term" value="P:mRNA splicing, via spliceosome"/>
    <property type="evidence" value="ECO:0007669"/>
    <property type="project" value="InterPro"/>
</dbReference>
<dbReference type="GO" id="GO:0005524">
    <property type="term" value="F:ATP binding"/>
    <property type="evidence" value="ECO:0007669"/>
    <property type="project" value="UniProtKB-KW"/>
</dbReference>
<evidence type="ECO:0000313" key="10">
    <source>
        <dbReference type="Proteomes" id="UP001205105"/>
    </source>
</evidence>
<evidence type="ECO:0000256" key="6">
    <source>
        <dbReference type="SAM" id="MobiDB-lite"/>
    </source>
</evidence>
<dbReference type="CDD" id="cd07809">
    <property type="entry name" value="ASKHA_NBD_FGGY_BaXK-like"/>
    <property type="match status" value="1"/>
</dbReference>
<keyword evidence="2" id="KW-0547">Nucleotide-binding</keyword>
<dbReference type="Gene3D" id="3.30.420.40">
    <property type="match status" value="2"/>
</dbReference>
<dbReference type="GO" id="GO:0005681">
    <property type="term" value="C:spliceosomal complex"/>
    <property type="evidence" value="ECO:0007669"/>
    <property type="project" value="InterPro"/>
</dbReference>
<evidence type="ECO:0000256" key="5">
    <source>
        <dbReference type="SAM" id="Coils"/>
    </source>
</evidence>
<keyword evidence="5" id="KW-0175">Coiled coil</keyword>
<proteinExistence type="predicted"/>
<evidence type="ECO:0000313" key="9">
    <source>
        <dbReference type="EMBL" id="KAI7837823.1"/>
    </source>
</evidence>
<feature type="domain" description="Carbohydrate kinase FGGY C-terminal" evidence="8">
    <location>
        <begin position="535"/>
        <end position="715"/>
    </location>
</feature>
<dbReference type="Pfam" id="PF02782">
    <property type="entry name" value="FGGY_C"/>
    <property type="match status" value="1"/>
</dbReference>
<keyword evidence="4" id="KW-0067">ATP-binding</keyword>
<evidence type="ECO:0000256" key="1">
    <source>
        <dbReference type="ARBA" id="ARBA00022679"/>
    </source>
</evidence>
<accession>A0AAD5DK09</accession>
<dbReference type="InterPro" id="IPR018485">
    <property type="entry name" value="FGGY_C"/>
</dbReference>
<evidence type="ECO:0008006" key="11">
    <source>
        <dbReference type="Google" id="ProtNLM"/>
    </source>
</evidence>
<sequence length="770" mass="83650">MTTAHRPTWAPAKGHEEQGGMRIYAPSRMQSVKDLPGQTKLKFRQPGQNTEEELRGGDMRSKLEEKERKHFLKTKSTNFEEEREEDLRLLESVAAAAGDGGGGGAAPRTLVPKAVDADDEDDADDSDSSDSDDEDDEAELLAELERIKRERAEEAARKAAEAAAKAEAEEQAELVRGNPLLQEKLAAQDPSFALKRRWDDDVVFKNQTRGEPKAQKRFINDTIRNDFHRRFLERYVRLRQAPCSGRPTLSARHRTTAWRRSQIIVMASSTLYLGLDVGTQGTKALLWEKETGEVLGRGSVGYSLTSTRPGQAEQQPHTWVEACKEAIADALDDAASMGTRGDAVDSRPGRQSVAARVRAVGVSGQQHGLVALDKDHKVIRPAPLWCDTSSAQEAAELSQLFGFTLVPSFTATKLLWLKRREPQNWERLAHWLLPHDYVNFWLTGRLCMEASDASGTGLLDATTRSWDMERVRQVDERLAASLPPLIGPTEAVGTLRLEVAAELGLPQDVIVAPGGGDNAMAALGSGAVREGTWVLSLGTSGTLFGPSSKPVLDPSGTICPFADAAGGWLPLLCTLNCTGVTEEVRLTVGKCLDHDSMTNEASVEPPGCHGVTFLPFINGERTPNWPQATGLGLRPGLMRPGLLYRAAMEGATFTLLAGMQRMKDYGIAATELRVVGGGSQNKLWRRIVADSFQLPLRFPAEPEAAALGAALQAAAVHTGTPIADFVEAHPPPMEAGVLQPQHTTAAAYDEAFRRHQRWGACLFGGGSCEV</sequence>
<feature type="region of interest" description="Disordered" evidence="6">
    <location>
        <begin position="34"/>
        <end position="84"/>
    </location>
</feature>
<evidence type="ECO:0000256" key="4">
    <source>
        <dbReference type="ARBA" id="ARBA00022840"/>
    </source>
</evidence>
<keyword evidence="10" id="KW-1185">Reference proteome</keyword>
<gene>
    <name evidence="9" type="ORF">COHA_008311</name>
</gene>
<dbReference type="GO" id="GO:0005997">
    <property type="term" value="P:xylulose metabolic process"/>
    <property type="evidence" value="ECO:0007669"/>
    <property type="project" value="InterPro"/>
</dbReference>
<dbReference type="InterPro" id="IPR006973">
    <property type="entry name" value="Cwf_Cwc_15"/>
</dbReference>
<dbReference type="Pfam" id="PF04889">
    <property type="entry name" value="Cwf_Cwc_15"/>
    <property type="match status" value="1"/>
</dbReference>